<keyword evidence="2" id="KW-1185">Reference proteome</keyword>
<reference evidence="1 2" key="1">
    <citation type="submission" date="2014-03" db="EMBL/GenBank/DDBJ databases">
        <authorList>
            <person name="Yoder B.A."/>
            <person name="Colicchio M.A."/>
            <person name="Schafer C.E."/>
            <person name="Abrahim M.R."/>
            <person name="Adkins N.L."/>
            <person name="Burke K.A."/>
            <person name="Churilla B.M."/>
            <person name="Cohen K.L."/>
            <person name="Fasoranti T.O."/>
            <person name="Genkil J.S."/>
            <person name="Kramer Z.J."/>
            <person name="Prout A.K."/>
            <person name="Schwarz A.G."/>
            <person name="Tish M."/>
            <person name="Vispute N."/>
            <person name="Wilkes K.E."/>
            <person name="Williams C.R."/>
            <person name="Xiao X."/>
            <person name="Yu V.J."/>
            <person name="Lapin J.S."/>
            <person name="Ott C.T."/>
            <person name="Walburn T.D."/>
            <person name="Bradley K.W."/>
            <person name="Clarke D.Q."/>
            <person name="Lewis M.F."/>
            <person name="Barker L.P."/>
            <person name="Bailey C."/>
            <person name="Asai D.J."/>
            <person name="Bowman C.A."/>
            <person name="Russell D.A."/>
            <person name="Pope W.H."/>
            <person name="Jacobs-Sera D."/>
            <person name="Hendrix R.W."/>
            <person name="Hatfull G.F."/>
        </authorList>
    </citation>
    <scope>NUCLEOTIDE SEQUENCE [LARGE SCALE GENOMIC DNA]</scope>
</reference>
<dbReference type="EMBL" id="KJ567043">
    <property type="protein sequence ID" value="AID58999.1"/>
    <property type="molecule type" value="Genomic_DNA"/>
</dbReference>
<accession>A0A068F2P1</accession>
<evidence type="ECO:0000313" key="1">
    <source>
        <dbReference type="EMBL" id="AID58999.1"/>
    </source>
</evidence>
<dbReference type="Proteomes" id="UP000027491">
    <property type="component" value="Segment"/>
</dbReference>
<organism evidence="1 2">
    <name type="scientific">Mycobacterium phage Gaia</name>
    <dbReference type="NCBI Taxonomy" id="1486472"/>
    <lineage>
        <taxon>Viruses</taxon>
        <taxon>Duplodnaviria</taxon>
        <taxon>Heunggongvirae</taxon>
        <taxon>Uroviricota</taxon>
        <taxon>Caudoviricetes</taxon>
        <taxon>Gaiavirus</taxon>
        <taxon>Gaiavirus gaia</taxon>
    </lineage>
</organism>
<dbReference type="KEGG" id="vg:23679689"/>
<protein>
    <submittedName>
        <fullName evidence="1">Uncharacterized protein</fullName>
    </submittedName>
</protein>
<evidence type="ECO:0000313" key="2">
    <source>
        <dbReference type="Proteomes" id="UP000027491"/>
    </source>
</evidence>
<dbReference type="GeneID" id="23679689"/>
<gene>
    <name evidence="1" type="primary">183</name>
    <name evidence="1" type="ORF">PBI_GAIA_183</name>
</gene>
<sequence>MAFTGVTVYDRHGASFDYANGATVEIAENGQDLTILGRDGKRVGGFNGAAWSHYSIYELDDCDGMNIMTIDTSEDEQATRDRVIWTLSQGGASFSFCNRTTEYHHIHMDIHTDTDRGVGELFLTDDQVRSLLDVLTDALSDVA</sequence>
<name>A0A068F2P1_9CAUD</name>
<dbReference type="RefSeq" id="YP_009124922.1">
    <property type="nucleotide sequence ID" value="NC_026590.1"/>
</dbReference>
<proteinExistence type="predicted"/>